<name>A0ABU9N9C5_9FLAO</name>
<feature type="chain" id="PRO_5045845797" evidence="1">
    <location>
        <begin position="21"/>
        <end position="343"/>
    </location>
</feature>
<organism evidence="2 3">
    <name type="scientific">Flavobacterium aureirubrum</name>
    <dbReference type="NCBI Taxonomy" id="3133147"/>
    <lineage>
        <taxon>Bacteria</taxon>
        <taxon>Pseudomonadati</taxon>
        <taxon>Bacteroidota</taxon>
        <taxon>Flavobacteriia</taxon>
        <taxon>Flavobacteriales</taxon>
        <taxon>Flavobacteriaceae</taxon>
        <taxon>Flavobacterium</taxon>
    </lineage>
</organism>
<gene>
    <name evidence="2" type="ORF">WFZ85_11055</name>
</gene>
<feature type="signal peptide" evidence="1">
    <location>
        <begin position="1"/>
        <end position="20"/>
    </location>
</feature>
<keyword evidence="1" id="KW-0732">Signal</keyword>
<keyword evidence="3" id="KW-1185">Reference proteome</keyword>
<reference evidence="2 3" key="1">
    <citation type="submission" date="2024-03" db="EMBL/GenBank/DDBJ databases">
        <title>Two novel species of the genus Flavobacterium exhibiting potentially degradation of complex polysaccharides.</title>
        <authorList>
            <person name="Lian X."/>
        </authorList>
    </citation>
    <scope>NUCLEOTIDE SEQUENCE [LARGE SCALE GENOMIC DNA]</scope>
    <source>
        <strain evidence="3">j3</strain>
    </source>
</reference>
<sequence>MKFKFILVMVFSLIINKSHAQDPIFTQFYLVPETLNPAFTGISNTWNAGVIHRRQWPDGNRRIDTQFGFANNLVSDEIGVGISVLNHTEVFTGYNYFKFNGAFAYRIDLDNDWRLRLGLEAGYGRKDFNFNNLLLEDQININTGAINPGSIDPGVMDYSNNINFADFSAGFVMDQENAWFGVAVKHLNRPDISFRENANVPLDLFLTVHGGYFYEFLNSPTSLIPEGTNLLITGNYMRQGQYNRLDIGTVMDYSRFSFGIIAAINPEGRTSSSHMVTSLNPVLSFKSSEFTFGYSYDWNTSRIGNTQGVHEFSLTWQSSYRCDRCDNYKVKLKRNGEAGYQKM</sequence>
<evidence type="ECO:0000256" key="1">
    <source>
        <dbReference type="SAM" id="SignalP"/>
    </source>
</evidence>
<dbReference type="Pfam" id="PF11751">
    <property type="entry name" value="PorP_SprF"/>
    <property type="match status" value="1"/>
</dbReference>
<proteinExistence type="predicted"/>
<evidence type="ECO:0000313" key="2">
    <source>
        <dbReference type="EMBL" id="MEM0543155.1"/>
    </source>
</evidence>
<dbReference type="EMBL" id="JBCGDO010000014">
    <property type="protein sequence ID" value="MEM0543155.1"/>
    <property type="molecule type" value="Genomic_DNA"/>
</dbReference>
<protein>
    <submittedName>
        <fullName evidence="2">PorP/SprF family type IX secretion system membrane protein</fullName>
    </submittedName>
</protein>
<accession>A0ABU9N9C5</accession>
<dbReference type="Proteomes" id="UP001460072">
    <property type="component" value="Unassembled WGS sequence"/>
</dbReference>
<dbReference type="NCBIfam" id="TIGR03519">
    <property type="entry name" value="T9SS_PorP_fam"/>
    <property type="match status" value="1"/>
</dbReference>
<dbReference type="RefSeq" id="WP_342696353.1">
    <property type="nucleotide sequence ID" value="NZ_JBCGDO010000014.1"/>
</dbReference>
<evidence type="ECO:0000313" key="3">
    <source>
        <dbReference type="Proteomes" id="UP001460072"/>
    </source>
</evidence>
<dbReference type="InterPro" id="IPR019861">
    <property type="entry name" value="PorP/SprF_Bacteroidetes"/>
</dbReference>
<comment type="caution">
    <text evidence="2">The sequence shown here is derived from an EMBL/GenBank/DDBJ whole genome shotgun (WGS) entry which is preliminary data.</text>
</comment>